<dbReference type="EMBL" id="GGEC01082989">
    <property type="protein sequence ID" value="MBX63473.1"/>
    <property type="molecule type" value="Transcribed_RNA"/>
</dbReference>
<sequence length="69" mass="7761">MSLLINGVINCYCLAWDHHANQIESLIICLPWDIIVCSCEQCRSTHFLILILKIPFVAAGDMKVKGSEE</sequence>
<reference evidence="1" key="1">
    <citation type="submission" date="2018-02" db="EMBL/GenBank/DDBJ databases">
        <title>Rhizophora mucronata_Transcriptome.</title>
        <authorList>
            <person name="Meera S.P."/>
            <person name="Sreeshan A."/>
            <person name="Augustine A."/>
        </authorList>
    </citation>
    <scope>NUCLEOTIDE SEQUENCE</scope>
    <source>
        <tissue evidence="1">Leaf</tissue>
    </source>
</reference>
<name>A0A2P2Q933_RHIMU</name>
<evidence type="ECO:0000313" key="1">
    <source>
        <dbReference type="EMBL" id="MBX63473.1"/>
    </source>
</evidence>
<protein>
    <submittedName>
        <fullName evidence="1">Uncharacterized protein</fullName>
    </submittedName>
</protein>
<organism evidence="1">
    <name type="scientific">Rhizophora mucronata</name>
    <name type="common">Asiatic mangrove</name>
    <dbReference type="NCBI Taxonomy" id="61149"/>
    <lineage>
        <taxon>Eukaryota</taxon>
        <taxon>Viridiplantae</taxon>
        <taxon>Streptophyta</taxon>
        <taxon>Embryophyta</taxon>
        <taxon>Tracheophyta</taxon>
        <taxon>Spermatophyta</taxon>
        <taxon>Magnoliopsida</taxon>
        <taxon>eudicotyledons</taxon>
        <taxon>Gunneridae</taxon>
        <taxon>Pentapetalae</taxon>
        <taxon>rosids</taxon>
        <taxon>fabids</taxon>
        <taxon>Malpighiales</taxon>
        <taxon>Rhizophoraceae</taxon>
        <taxon>Rhizophora</taxon>
    </lineage>
</organism>
<proteinExistence type="predicted"/>
<accession>A0A2P2Q933</accession>
<dbReference type="AlphaFoldDB" id="A0A2P2Q933"/>